<dbReference type="InterPro" id="IPR011251">
    <property type="entry name" value="Luciferase-like_dom"/>
</dbReference>
<evidence type="ECO:0000256" key="2">
    <source>
        <dbReference type="ARBA" id="ARBA00022643"/>
    </source>
</evidence>
<dbReference type="Gene3D" id="3.20.20.30">
    <property type="entry name" value="Luciferase-like domain"/>
    <property type="match status" value="1"/>
</dbReference>
<keyword evidence="1" id="KW-0285">Flavoprotein</keyword>
<evidence type="ECO:0000256" key="1">
    <source>
        <dbReference type="ARBA" id="ARBA00022630"/>
    </source>
</evidence>
<name>A0ABP8S2Z4_9PSEU</name>
<dbReference type="InterPro" id="IPR051260">
    <property type="entry name" value="Diverse_substr_monoxygenases"/>
</dbReference>
<dbReference type="InterPro" id="IPR036661">
    <property type="entry name" value="Luciferase-like_sf"/>
</dbReference>
<dbReference type="InterPro" id="IPR016215">
    <property type="entry name" value="NTA_MOA"/>
</dbReference>
<reference evidence="8" key="1">
    <citation type="journal article" date="2019" name="Int. J. Syst. Evol. Microbiol.">
        <title>The Global Catalogue of Microorganisms (GCM) 10K type strain sequencing project: providing services to taxonomists for standard genome sequencing and annotation.</title>
        <authorList>
            <consortium name="The Broad Institute Genomics Platform"/>
            <consortium name="The Broad Institute Genome Sequencing Center for Infectious Disease"/>
            <person name="Wu L."/>
            <person name="Ma J."/>
        </authorList>
    </citation>
    <scope>NUCLEOTIDE SEQUENCE [LARGE SCALE GENOMIC DNA]</scope>
    <source>
        <strain evidence="8">JCM 17906</strain>
    </source>
</reference>
<dbReference type="Proteomes" id="UP001501598">
    <property type="component" value="Unassembled WGS sequence"/>
</dbReference>
<dbReference type="RefSeq" id="WP_345426118.1">
    <property type="nucleotide sequence ID" value="NZ_BAABGT010000099.1"/>
</dbReference>
<proteinExistence type="inferred from homology"/>
<keyword evidence="2" id="KW-0288">FMN</keyword>
<keyword evidence="3" id="KW-0560">Oxidoreductase</keyword>
<gene>
    <name evidence="7" type="ORF">GCM10023175_60510</name>
</gene>
<dbReference type="PANTHER" id="PTHR30011:SF16">
    <property type="entry name" value="C2H2 FINGER DOMAIN TRANSCRIPTION FACTOR (EUROFUNG)-RELATED"/>
    <property type="match status" value="1"/>
</dbReference>
<organism evidence="7 8">
    <name type="scientific">Pseudonocardia xishanensis</name>
    <dbReference type="NCBI Taxonomy" id="630995"/>
    <lineage>
        <taxon>Bacteria</taxon>
        <taxon>Bacillati</taxon>
        <taxon>Actinomycetota</taxon>
        <taxon>Actinomycetes</taxon>
        <taxon>Pseudonocardiales</taxon>
        <taxon>Pseudonocardiaceae</taxon>
        <taxon>Pseudonocardia</taxon>
    </lineage>
</organism>
<dbReference type="Pfam" id="PF00296">
    <property type="entry name" value="Bac_luciferase"/>
    <property type="match status" value="1"/>
</dbReference>
<evidence type="ECO:0000313" key="8">
    <source>
        <dbReference type="Proteomes" id="UP001501598"/>
    </source>
</evidence>
<evidence type="ECO:0000256" key="5">
    <source>
        <dbReference type="ARBA" id="ARBA00033748"/>
    </source>
</evidence>
<keyword evidence="4 7" id="KW-0503">Monooxygenase</keyword>
<feature type="domain" description="Luciferase-like" evidence="6">
    <location>
        <begin position="39"/>
        <end position="389"/>
    </location>
</feature>
<dbReference type="PIRSF" id="PIRSF000337">
    <property type="entry name" value="NTA_MOA"/>
    <property type="match status" value="1"/>
</dbReference>
<dbReference type="SUPFAM" id="SSF51679">
    <property type="entry name" value="Bacterial luciferase-like"/>
    <property type="match status" value="1"/>
</dbReference>
<dbReference type="PANTHER" id="PTHR30011">
    <property type="entry name" value="ALKANESULFONATE MONOOXYGENASE-RELATED"/>
    <property type="match status" value="1"/>
</dbReference>
<evidence type="ECO:0000256" key="3">
    <source>
        <dbReference type="ARBA" id="ARBA00023002"/>
    </source>
</evidence>
<dbReference type="NCBIfam" id="TIGR03860">
    <property type="entry name" value="FMN_nitrolo"/>
    <property type="match status" value="1"/>
</dbReference>
<evidence type="ECO:0000256" key="4">
    <source>
        <dbReference type="ARBA" id="ARBA00023033"/>
    </source>
</evidence>
<dbReference type="GO" id="GO:0004497">
    <property type="term" value="F:monooxygenase activity"/>
    <property type="evidence" value="ECO:0007669"/>
    <property type="project" value="UniProtKB-KW"/>
</dbReference>
<comment type="caution">
    <text evidence="7">The sequence shown here is derived from an EMBL/GenBank/DDBJ whole genome shotgun (WGS) entry which is preliminary data.</text>
</comment>
<comment type="similarity">
    <text evidence="5">Belongs to the NtaA/SnaA/DszA monooxygenase family.</text>
</comment>
<evidence type="ECO:0000259" key="6">
    <source>
        <dbReference type="Pfam" id="PF00296"/>
    </source>
</evidence>
<dbReference type="EMBL" id="BAABGT010000099">
    <property type="protein sequence ID" value="GAA4557007.1"/>
    <property type="molecule type" value="Genomic_DNA"/>
</dbReference>
<protein>
    <submittedName>
        <fullName evidence="7">NtaA/DmoA family FMN-dependent monooxygenase</fullName>
    </submittedName>
</protein>
<sequence>MNSSSIKLAVDMSFFHTDFLWMDPGGWQGHRYYDPTFYEDAARTAARGVFDLIFFGEAAETPESYGGDHRAAVEYGIRWPKHDMMPMIPVMARAAENVGFGITMSTTYHHPFHVARLFASLDWQTGGRMAWNSVTSAFKNEGANWGFDPLLPKDERYAMAHEHMEVVAKLWASVEADALVYDRASGRFADPDKVTLIHHRGDRFSVRGPLPVLPSPQGHPVVIQAGQTGPGLDLAGRFAQMQFAINRTVDSMRTHRAGLDEALARHGRKPADCGVWWAIRAQVCSPAEAERRDREFMDRLPPFAGRVMLSSVFGVDFSTVDGRTPLGEFVEQVKAQRGHFGIFEDAVRTSDPATSVEEFGRAYFVDQAARVVGTPAQIADQLMEMHEATGENGGFMLEGAIAVPRELVDFVDFVVPELQRRGVMKREYAGSTLRANLEA</sequence>
<accession>A0ABP8S2Z4</accession>
<evidence type="ECO:0000313" key="7">
    <source>
        <dbReference type="EMBL" id="GAA4557007.1"/>
    </source>
</evidence>
<keyword evidence="8" id="KW-1185">Reference proteome</keyword>